<dbReference type="EMBL" id="CM039174">
    <property type="protein sequence ID" value="KAH9755004.1"/>
    <property type="molecule type" value="Genomic_DNA"/>
</dbReference>
<evidence type="ECO:0000313" key="2">
    <source>
        <dbReference type="Proteomes" id="UP000829398"/>
    </source>
</evidence>
<sequence length="953" mass="104012">MATTEEDDEESFGDFTFAPSVVNSIPKANGSDLSFTNSNGKNDDDWGDFVKSAALSRSESLPTISFASDKPADPFGFFADQQNQTSQNNNSVPATEPDSAPSRIRSQFVKPKGALPLSLFGVVENEDDKEEGASAAGLLFNGATELKTNDKKIGSHLNVSDLISNLYNQSDQSKGSNSPKLDSKEFDLNFGNSSPHGLNSESNGFDLKRSVSNLNPNGLDLNGGVLNLDSNGLDFKRTVSNLDAKGLNWGLDEDDEWDFKEAEPKLPAGDLTIKSENGPPILKAENGAISDLNGFNSSWNLFNSDLNGLSSNSNGNLDANKLSFLVDETDDFEEDDGWEFKVAESGSNSKVDSKGPHSPEGVKNTFGFGNDVVLPTDLFAASDGISEKSDELNFGDFSKSSATPNGINFNSFSDSKQKDDNKNGLTSMLVNGNVDNGANLWEFKDAFSETGSKDKMGNEVKLENHKGALPLSLFGDGEHETDNSLISQDALTANPAPTASDSAKKSPRSNISINDLISSLYSQAEQNTFVNPIQSPNEDHLGSTQKAVLVDDDGDFDDDSWEFKGSFSRSIGESQTSTPADGDSHIKYSTDMEQKEYADFYSRLKDELYVVARCHLDNLKKARGEASLCGEDVNAKALDKEIQDLSNEFHKDCIIAKEPQSENHLTSNISLNEFVEVLQEPKFHALESEYHLSKRLSLAEKDWRSAVELLKHAASTSKILTLGSKEEQCNYVSTWFKVLSACAQELRHGASIWKQSLEKNVHSQTISDPRGKLYVLALGEIYRSVEVLGSSAKFYKPWLLSYADPTGIFSLLRECSNLWSSSGLEEAFLSISDPIGFEYNATPKELLESVKYIHDIDVLALHNQVFSGQEPTCRLTLLPAGTVQESAAISYKFLVSCFCWSACIRISMAETAGAGKVLLLGHYPQGLCSRDCAGKSKKRLDSKNLLSTQEYLV</sequence>
<reference evidence="2" key="1">
    <citation type="journal article" date="2023" name="Hortic. Res.">
        <title>A chromosome-level phased genome enabling allele-level studies in sweet orange: a case study on citrus Huanglongbing tolerance.</title>
        <authorList>
            <person name="Wu B."/>
            <person name="Yu Q."/>
            <person name="Deng Z."/>
            <person name="Duan Y."/>
            <person name="Luo F."/>
            <person name="Gmitter F. Jr."/>
        </authorList>
    </citation>
    <scope>NUCLEOTIDE SEQUENCE [LARGE SCALE GENOMIC DNA]</scope>
    <source>
        <strain evidence="2">cv. Valencia</strain>
    </source>
</reference>
<organism evidence="1 2">
    <name type="scientific">Citrus sinensis</name>
    <name type="common">Sweet orange</name>
    <name type="synonym">Citrus aurantium var. sinensis</name>
    <dbReference type="NCBI Taxonomy" id="2711"/>
    <lineage>
        <taxon>Eukaryota</taxon>
        <taxon>Viridiplantae</taxon>
        <taxon>Streptophyta</taxon>
        <taxon>Embryophyta</taxon>
        <taxon>Tracheophyta</taxon>
        <taxon>Spermatophyta</taxon>
        <taxon>Magnoliopsida</taxon>
        <taxon>eudicotyledons</taxon>
        <taxon>Gunneridae</taxon>
        <taxon>Pentapetalae</taxon>
        <taxon>rosids</taxon>
        <taxon>malvids</taxon>
        <taxon>Sapindales</taxon>
        <taxon>Rutaceae</taxon>
        <taxon>Aurantioideae</taxon>
        <taxon>Citrus</taxon>
    </lineage>
</organism>
<name>A0ACB8KKT1_CITSI</name>
<comment type="caution">
    <text evidence="1">The sequence shown here is derived from an EMBL/GenBank/DDBJ whole genome shotgun (WGS) entry which is preliminary data.</text>
</comment>
<dbReference type="Proteomes" id="UP000829398">
    <property type="component" value="Chromosome 5"/>
</dbReference>
<evidence type="ECO:0000313" key="1">
    <source>
        <dbReference type="EMBL" id="KAH9755004.1"/>
    </source>
</evidence>
<gene>
    <name evidence="1" type="ORF">KPL71_015629</name>
</gene>
<keyword evidence="2" id="KW-1185">Reference proteome</keyword>
<proteinExistence type="predicted"/>
<protein>
    <submittedName>
        <fullName evidence="1">Uncharacterized protein</fullName>
    </submittedName>
</protein>
<accession>A0ACB8KKT1</accession>